<protein>
    <submittedName>
        <fullName evidence="7">Phytoene dehydrogenase-like protein</fullName>
    </submittedName>
</protein>
<reference evidence="7 8" key="1">
    <citation type="submission" date="2018-03" db="EMBL/GenBank/DDBJ databases">
        <title>Genomic Encyclopedia of Archaeal and Bacterial Type Strains, Phase II (KMG-II): from individual species to whole genera.</title>
        <authorList>
            <person name="Goeker M."/>
        </authorList>
    </citation>
    <scope>NUCLEOTIDE SEQUENCE [LARGE SCALE GENOMIC DNA]</scope>
    <source>
        <strain evidence="7 8">DSM 25027</strain>
    </source>
</reference>
<dbReference type="GO" id="GO:0007264">
    <property type="term" value="P:small GTPase-mediated signal transduction"/>
    <property type="evidence" value="ECO:0007669"/>
    <property type="project" value="InterPro"/>
</dbReference>
<evidence type="ECO:0000256" key="5">
    <source>
        <dbReference type="ARBA" id="ARBA00023027"/>
    </source>
</evidence>
<dbReference type="Pfam" id="PF01593">
    <property type="entry name" value="Amino_oxidase"/>
    <property type="match status" value="1"/>
</dbReference>
<dbReference type="InterPro" id="IPR018203">
    <property type="entry name" value="GDP_dissociation_inhibitor"/>
</dbReference>
<feature type="domain" description="Amine oxidase" evidence="6">
    <location>
        <begin position="12"/>
        <end position="497"/>
    </location>
</feature>
<evidence type="ECO:0000256" key="4">
    <source>
        <dbReference type="ARBA" id="ARBA00022857"/>
    </source>
</evidence>
<dbReference type="InterPro" id="IPR036188">
    <property type="entry name" value="FAD/NAD-bd_sf"/>
</dbReference>
<dbReference type="OrthoDB" id="9789468at2"/>
<organism evidence="7 8">
    <name type="scientific">Flagellimonas meridianipacifica</name>
    <dbReference type="NCBI Taxonomy" id="1080225"/>
    <lineage>
        <taxon>Bacteria</taxon>
        <taxon>Pseudomonadati</taxon>
        <taxon>Bacteroidota</taxon>
        <taxon>Flavobacteriia</taxon>
        <taxon>Flavobacteriales</taxon>
        <taxon>Flavobacteriaceae</taxon>
        <taxon>Flagellimonas</taxon>
    </lineage>
</organism>
<dbReference type="InterPro" id="IPR002937">
    <property type="entry name" value="Amino_oxidase"/>
</dbReference>
<evidence type="ECO:0000256" key="2">
    <source>
        <dbReference type="ARBA" id="ARBA00022729"/>
    </source>
</evidence>
<dbReference type="GO" id="GO:0005092">
    <property type="term" value="F:GDP-dissociation inhibitor activity"/>
    <property type="evidence" value="ECO:0007669"/>
    <property type="project" value="InterPro"/>
</dbReference>
<evidence type="ECO:0000256" key="1">
    <source>
        <dbReference type="ARBA" id="ARBA00022630"/>
    </source>
</evidence>
<dbReference type="GO" id="GO:0016491">
    <property type="term" value="F:oxidoreductase activity"/>
    <property type="evidence" value="ECO:0007669"/>
    <property type="project" value="InterPro"/>
</dbReference>
<evidence type="ECO:0000313" key="7">
    <source>
        <dbReference type="EMBL" id="PRX54907.1"/>
    </source>
</evidence>
<comment type="caution">
    <text evidence="7">The sequence shown here is derived from an EMBL/GenBank/DDBJ whole genome shotgun (WGS) entry which is preliminary data.</text>
</comment>
<dbReference type="Gene3D" id="3.50.50.60">
    <property type="entry name" value="FAD/NAD(P)-binding domain"/>
    <property type="match status" value="2"/>
</dbReference>
<dbReference type="SUPFAM" id="SSF51905">
    <property type="entry name" value="FAD/NAD(P)-binding domain"/>
    <property type="match status" value="1"/>
</dbReference>
<dbReference type="InterPro" id="IPR052206">
    <property type="entry name" value="Retinol_saturase"/>
</dbReference>
<name>A0A2T0MBN1_9FLAO</name>
<dbReference type="PRINTS" id="PR00891">
    <property type="entry name" value="RABGDIREP"/>
</dbReference>
<dbReference type="RefSeq" id="WP_106146383.1">
    <property type="nucleotide sequence ID" value="NZ_PVYX01000002.1"/>
</dbReference>
<keyword evidence="8" id="KW-1185">Reference proteome</keyword>
<keyword evidence="1" id="KW-0285">Flavoprotein</keyword>
<dbReference type="PANTHER" id="PTHR46091:SF3">
    <property type="entry name" value="AMINE OXIDASE DOMAIN-CONTAINING PROTEIN"/>
    <property type="match status" value="1"/>
</dbReference>
<keyword evidence="2" id="KW-0732">Signal</keyword>
<dbReference type="PANTHER" id="PTHR46091">
    <property type="entry name" value="BLR7054 PROTEIN"/>
    <property type="match status" value="1"/>
</dbReference>
<dbReference type="AlphaFoldDB" id="A0A2T0MBN1"/>
<gene>
    <name evidence="7" type="ORF">CLV81_3312</name>
</gene>
<evidence type="ECO:0000259" key="6">
    <source>
        <dbReference type="Pfam" id="PF01593"/>
    </source>
</evidence>
<keyword evidence="3" id="KW-0274">FAD</keyword>
<keyword evidence="5" id="KW-0520">NAD</keyword>
<proteinExistence type="predicted"/>
<dbReference type="EMBL" id="PVYX01000002">
    <property type="protein sequence ID" value="PRX54907.1"/>
    <property type="molecule type" value="Genomic_DNA"/>
</dbReference>
<evidence type="ECO:0000313" key="8">
    <source>
        <dbReference type="Proteomes" id="UP000237640"/>
    </source>
</evidence>
<dbReference type="Proteomes" id="UP000237640">
    <property type="component" value="Unassembled WGS sequence"/>
</dbReference>
<accession>A0A2T0MBN1</accession>
<keyword evidence="4" id="KW-0521">NADP</keyword>
<sequence length="611" mass="68024">MKYNTIVIGGGLAGLTTAATLSKFGKKVLLLEQHYKPGGCATTFKRGDFIVEVGLHEMSGLAEGSNLSNIFKMLEVDKNVEFLQVPEFYGVLSDKEDFVLPHGYGAATKALVDKYPNEKKAIKKFMKLIAGIRKESMNLPRSPFMRKLIYPLMPLLSPNLVTATRETIGSWLDKNIKSEELKLDMTAHVGYWGDDPYNLALLYFGLPLAGFIECGGHFVKGGSQELSNSLAAFIEKQGGTVLLGKTAEKIVTENGKATGVTFRDVFDKEAPSVTISCDNVVANAAIPTVPDLLDEPYASELKKKIGSYTNSTSLLCMYLGFNQKVDKFGVKYYSNFIKGDDVKRLRDVHPNQLGDWKKRSFIFVDYKKVDAGLAPPDKAAGVICAIDHLRSWEGLSEQDYKAKKEEVAETLLQRLDDKFPGIRESIEYYEVSTPKTIKRYTLNPSGAVYGFAQTLQMTGGKRFRNNILIPNLYFASAWAFPGGGFEGSITAGFLAALQMTKDKIWSDVDAEKYVDHRVVKFKSSKLVDDNTIELNFEKPAGFKNENGEYTILKLKDPKVMELDLPYRWLPLTSNGEDEQLRFQMMNDGSSFARSCEQMEVGDEAIVFGPMV</sequence>
<evidence type="ECO:0000256" key="3">
    <source>
        <dbReference type="ARBA" id="ARBA00022827"/>
    </source>
</evidence>